<evidence type="ECO:0000313" key="2">
    <source>
        <dbReference type="EMBL" id="PKI43675.1"/>
    </source>
</evidence>
<organism evidence="2 3">
    <name type="scientific">Punica granatum</name>
    <name type="common">Pomegranate</name>
    <dbReference type="NCBI Taxonomy" id="22663"/>
    <lineage>
        <taxon>Eukaryota</taxon>
        <taxon>Viridiplantae</taxon>
        <taxon>Streptophyta</taxon>
        <taxon>Embryophyta</taxon>
        <taxon>Tracheophyta</taxon>
        <taxon>Spermatophyta</taxon>
        <taxon>Magnoliopsida</taxon>
        <taxon>eudicotyledons</taxon>
        <taxon>Gunneridae</taxon>
        <taxon>Pentapetalae</taxon>
        <taxon>rosids</taxon>
        <taxon>malvids</taxon>
        <taxon>Myrtales</taxon>
        <taxon>Lythraceae</taxon>
        <taxon>Punica</taxon>
    </lineage>
</organism>
<dbReference type="EMBL" id="PGOL01003011">
    <property type="protein sequence ID" value="PKI43675.1"/>
    <property type="molecule type" value="Genomic_DNA"/>
</dbReference>
<gene>
    <name evidence="2" type="ORF">CRG98_035935</name>
</gene>
<comment type="caution">
    <text evidence="2">The sequence shown here is derived from an EMBL/GenBank/DDBJ whole genome shotgun (WGS) entry which is preliminary data.</text>
</comment>
<protein>
    <submittedName>
        <fullName evidence="2">Uncharacterized protein</fullName>
    </submittedName>
</protein>
<name>A0A2I0II64_PUNGR</name>
<dbReference type="Proteomes" id="UP000233551">
    <property type="component" value="Unassembled WGS sequence"/>
</dbReference>
<dbReference type="AlphaFoldDB" id="A0A2I0II64"/>
<proteinExistence type="predicted"/>
<reference evidence="2 3" key="1">
    <citation type="submission" date="2017-11" db="EMBL/GenBank/DDBJ databases">
        <title>De-novo sequencing of pomegranate (Punica granatum L.) genome.</title>
        <authorList>
            <person name="Akparov Z."/>
            <person name="Amiraslanov A."/>
            <person name="Hajiyeva S."/>
            <person name="Abbasov M."/>
            <person name="Kaur K."/>
            <person name="Hamwieh A."/>
            <person name="Solovyev V."/>
            <person name="Salamov A."/>
            <person name="Braich B."/>
            <person name="Kosarev P."/>
            <person name="Mahmoud A."/>
            <person name="Hajiyev E."/>
            <person name="Babayeva S."/>
            <person name="Izzatullayeva V."/>
            <person name="Mammadov A."/>
            <person name="Mammadov A."/>
            <person name="Sharifova S."/>
            <person name="Ojaghi J."/>
            <person name="Eynullazada K."/>
            <person name="Bayramov B."/>
            <person name="Abdulazimova A."/>
            <person name="Shahmuradov I."/>
        </authorList>
    </citation>
    <scope>NUCLEOTIDE SEQUENCE [LARGE SCALE GENOMIC DNA]</scope>
    <source>
        <strain evidence="3">cv. AG2017</strain>
        <tissue evidence="2">Leaf</tissue>
    </source>
</reference>
<evidence type="ECO:0000313" key="3">
    <source>
        <dbReference type="Proteomes" id="UP000233551"/>
    </source>
</evidence>
<feature type="region of interest" description="Disordered" evidence="1">
    <location>
        <begin position="219"/>
        <end position="251"/>
    </location>
</feature>
<accession>A0A2I0II64</accession>
<evidence type="ECO:0000256" key="1">
    <source>
        <dbReference type="SAM" id="MobiDB-lite"/>
    </source>
</evidence>
<sequence length="388" mass="42587">MDVSCPEGSSSLCGRWWAIAVVKVRFAPRRHSISMETLASMLNGLLDRLLLRLHGGVPRVGDTQFREFSHHHPRVVRPWLGAVYVYFPRVLVGMRSRLREGLGSQVPRGQAGGAGPIEPVGYRWNSLDVPRVFSNWEPIWGIKQNEKGVQVRCMLLRRSVDDRSGGWIEPILWSEGIELAWQASCEHAEMCARDSKYNASFESRILSRFSNSARARASVALESTGSRPRPRGGTKPRISGTSELEEEDVPAGGPISDLWGLGGGPCALVVEVLMLLDGRRAGIALLIAESQNQPDSAILDSGPSQPKPGPEGPCYLGMGAPNSRVSISRDRVGFLSKPKRQSNCAPYPYFESLSSMCFLISVVGRDPFVPRTRMMCNASAINKCAESK</sequence>
<keyword evidence="3" id="KW-1185">Reference proteome</keyword>